<dbReference type="Proteomes" id="UP000005239">
    <property type="component" value="Unassembled WGS sequence"/>
</dbReference>
<evidence type="ECO:0000313" key="5">
    <source>
        <dbReference type="EnsemblMetazoa" id="PPA07000.1"/>
    </source>
</evidence>
<accession>A0A8R1YA51</accession>
<comment type="subcellular location">
    <subcellularLocation>
        <location evidence="1">Membrane</location>
        <topology evidence="1">Multi-pass membrane protein</topology>
    </subcellularLocation>
</comment>
<keyword evidence="3" id="KW-1133">Transmembrane helix</keyword>
<dbReference type="InterPro" id="IPR008952">
    <property type="entry name" value="Tetraspanin_EC2_sf"/>
</dbReference>
<gene>
    <name evidence="5" type="primary">WBGene00096554</name>
</gene>
<dbReference type="GO" id="GO:0005886">
    <property type="term" value="C:plasma membrane"/>
    <property type="evidence" value="ECO:0000318"/>
    <property type="project" value="GO_Central"/>
</dbReference>
<protein>
    <submittedName>
        <fullName evidence="5">Tetraspannin</fullName>
    </submittedName>
</protein>
<evidence type="ECO:0000256" key="1">
    <source>
        <dbReference type="ARBA" id="ARBA00004141"/>
    </source>
</evidence>
<reference evidence="5" key="2">
    <citation type="submission" date="2022-06" db="UniProtKB">
        <authorList>
            <consortium name="EnsemblMetazoa"/>
        </authorList>
    </citation>
    <scope>IDENTIFICATION</scope>
    <source>
        <strain evidence="5">PS312</strain>
    </source>
</reference>
<evidence type="ECO:0000256" key="4">
    <source>
        <dbReference type="ARBA" id="ARBA00023136"/>
    </source>
</evidence>
<reference evidence="6" key="1">
    <citation type="journal article" date="2008" name="Nat. Genet.">
        <title>The Pristionchus pacificus genome provides a unique perspective on nematode lifestyle and parasitism.</title>
        <authorList>
            <person name="Dieterich C."/>
            <person name="Clifton S.W."/>
            <person name="Schuster L.N."/>
            <person name="Chinwalla A."/>
            <person name="Delehaunty K."/>
            <person name="Dinkelacker I."/>
            <person name="Fulton L."/>
            <person name="Fulton R."/>
            <person name="Godfrey J."/>
            <person name="Minx P."/>
            <person name="Mitreva M."/>
            <person name="Roeseler W."/>
            <person name="Tian H."/>
            <person name="Witte H."/>
            <person name="Yang S.P."/>
            <person name="Wilson R.K."/>
            <person name="Sommer R.J."/>
        </authorList>
    </citation>
    <scope>NUCLEOTIDE SEQUENCE [LARGE SCALE GENOMIC DNA]</scope>
    <source>
        <strain evidence="6">PS312</strain>
    </source>
</reference>
<evidence type="ECO:0000313" key="6">
    <source>
        <dbReference type="Proteomes" id="UP000005239"/>
    </source>
</evidence>
<dbReference type="AlphaFoldDB" id="A0A2A6B5D9"/>
<proteinExistence type="predicted"/>
<sequence length="276" mass="30374">MIPAYNNNEDLQDLMDQIQMNMECCGMNGPDDWDANMFYAAAPEGGDGYSSPFSDGVPHSCCKTPTLVRTKSDENGNEVTETDANTACGKQARKNGGLSDEIHERGCMKAIDDYIKKNGQGVIIVLGVILIIQAVAITMAQNLKADIKAQRAKWLEFISLLFSFSYLSLEGARSNRRVVSRVGRQGVRCRMGACCCKKKKDGTAGTKTGRADLNSTKTKKSGKQAESPPIDQTDDRWPRLRPLCRGRTLAFFAHQKFRAVAHISLINPLSFRVSTV</sequence>
<evidence type="ECO:0000256" key="2">
    <source>
        <dbReference type="ARBA" id="ARBA00022692"/>
    </source>
</evidence>
<organism evidence="5 6">
    <name type="scientific">Pristionchus pacificus</name>
    <name type="common">Parasitic nematode worm</name>
    <dbReference type="NCBI Taxonomy" id="54126"/>
    <lineage>
        <taxon>Eukaryota</taxon>
        <taxon>Metazoa</taxon>
        <taxon>Ecdysozoa</taxon>
        <taxon>Nematoda</taxon>
        <taxon>Chromadorea</taxon>
        <taxon>Rhabditida</taxon>
        <taxon>Rhabditina</taxon>
        <taxon>Diplogasteromorpha</taxon>
        <taxon>Diplogasteroidea</taxon>
        <taxon>Neodiplogasteridae</taxon>
        <taxon>Pristionchus</taxon>
    </lineage>
</organism>
<dbReference type="SUPFAM" id="SSF48652">
    <property type="entry name" value="Tetraspanin"/>
    <property type="match status" value="1"/>
</dbReference>
<keyword evidence="6" id="KW-1185">Reference proteome</keyword>
<evidence type="ECO:0000256" key="3">
    <source>
        <dbReference type="ARBA" id="ARBA00022989"/>
    </source>
</evidence>
<dbReference type="Pfam" id="PF00335">
    <property type="entry name" value="Tetraspanin"/>
    <property type="match status" value="1"/>
</dbReference>
<accession>A0A2A6B5D9</accession>
<dbReference type="EnsemblMetazoa" id="PPA07000.1">
    <property type="protein sequence ID" value="PPA07000.1"/>
    <property type="gene ID" value="WBGene00096554"/>
</dbReference>
<keyword evidence="2" id="KW-0812">Transmembrane</keyword>
<keyword evidence="4" id="KW-0472">Membrane</keyword>
<dbReference type="Gene3D" id="1.10.1450.10">
    <property type="entry name" value="Tetraspanin"/>
    <property type="match status" value="1"/>
</dbReference>
<dbReference type="InterPro" id="IPR018499">
    <property type="entry name" value="Tetraspanin/Peripherin"/>
</dbReference>
<name>A0A2A6B5D9_PRIPA</name>